<comment type="subunit">
    <text evidence="4">Homodimer; the beta-strands of each monomer intercalate to form a hydrophobic core, while the alpha-helices form wings that extend away from the core.</text>
</comment>
<dbReference type="PANTHER" id="PTHR34984">
    <property type="entry name" value="CARBON STORAGE REGULATOR"/>
    <property type="match status" value="1"/>
</dbReference>
<evidence type="ECO:0000313" key="6">
    <source>
        <dbReference type="Proteomes" id="UP001493487"/>
    </source>
</evidence>
<dbReference type="NCBIfam" id="TIGR00202">
    <property type="entry name" value="csrA"/>
    <property type="match status" value="1"/>
</dbReference>
<name>A0ABV1KQ83_9BACL</name>
<dbReference type="Pfam" id="PF02599">
    <property type="entry name" value="CsrA"/>
    <property type="match status" value="1"/>
</dbReference>
<evidence type="ECO:0000256" key="4">
    <source>
        <dbReference type="HAMAP-Rule" id="MF_00167"/>
    </source>
</evidence>
<dbReference type="HAMAP" id="MF_00167">
    <property type="entry name" value="CsrA"/>
    <property type="match status" value="1"/>
</dbReference>
<accession>A0ABV1KQ83</accession>
<comment type="subcellular location">
    <subcellularLocation>
        <location evidence="4">Cytoplasm</location>
    </subcellularLocation>
</comment>
<proteinExistence type="inferred from homology"/>
<dbReference type="InterPro" id="IPR036107">
    <property type="entry name" value="CsrA_sf"/>
</dbReference>
<keyword evidence="6" id="KW-1185">Reference proteome</keyword>
<sequence length="77" mass="8580">MLVLARKKGESIIIGDNIELIVLSVEGDTVRLGINAPKSVEIYRKEIYDSIQESNKEAIQTKVATADLHKLLKKDES</sequence>
<comment type="similarity">
    <text evidence="4">Belongs to the CsrA/RsmA family.</text>
</comment>
<organism evidence="5 6">
    <name type="scientific">Cohnella silvisoli</name>
    <dbReference type="NCBI Taxonomy" id="2873699"/>
    <lineage>
        <taxon>Bacteria</taxon>
        <taxon>Bacillati</taxon>
        <taxon>Bacillota</taxon>
        <taxon>Bacilli</taxon>
        <taxon>Bacillales</taxon>
        <taxon>Paenibacillaceae</taxon>
        <taxon>Cohnella</taxon>
    </lineage>
</organism>
<comment type="caution">
    <text evidence="5">The sequence shown here is derived from an EMBL/GenBank/DDBJ whole genome shotgun (WGS) entry which is preliminary data.</text>
</comment>
<evidence type="ECO:0000256" key="1">
    <source>
        <dbReference type="ARBA" id="ARBA00022490"/>
    </source>
</evidence>
<keyword evidence="4" id="KW-0678">Repressor</keyword>
<gene>
    <name evidence="4 5" type="primary">csrA</name>
    <name evidence="5" type="ORF">QJS35_06385</name>
</gene>
<dbReference type="RefSeq" id="WP_232185307.1">
    <property type="nucleotide sequence ID" value="NZ_JAIOAP010000004.1"/>
</dbReference>
<dbReference type="EMBL" id="JASKHM010000003">
    <property type="protein sequence ID" value="MEQ4482018.1"/>
    <property type="molecule type" value="Genomic_DNA"/>
</dbReference>
<dbReference type="SUPFAM" id="SSF117130">
    <property type="entry name" value="CsrA-like"/>
    <property type="match status" value="1"/>
</dbReference>
<keyword evidence="4" id="KW-1005">Bacterial flagellum biogenesis</keyword>
<protein>
    <recommendedName>
        <fullName evidence="4">Translational regulator CsrA</fullName>
    </recommendedName>
</protein>
<comment type="function">
    <text evidence="4">A translational regulator that binds mRNA to regulate translation initiation and/or mRNA stability. Usually binds in the 5'-UTR at or near the Shine-Dalgarno sequence preventing ribosome-binding, thus repressing translation. Its main target seems to be the major flagellin gene, while its function is anatagonized by FliW.</text>
</comment>
<evidence type="ECO:0000256" key="3">
    <source>
        <dbReference type="ARBA" id="ARBA00022884"/>
    </source>
</evidence>
<dbReference type="NCBIfam" id="NF002469">
    <property type="entry name" value="PRK01712.1"/>
    <property type="match status" value="1"/>
</dbReference>
<evidence type="ECO:0000256" key="2">
    <source>
        <dbReference type="ARBA" id="ARBA00022845"/>
    </source>
</evidence>
<evidence type="ECO:0000313" key="5">
    <source>
        <dbReference type="EMBL" id="MEQ4482018.1"/>
    </source>
</evidence>
<dbReference type="Proteomes" id="UP001493487">
    <property type="component" value="Unassembled WGS sequence"/>
</dbReference>
<dbReference type="Gene3D" id="2.60.40.4380">
    <property type="entry name" value="Translational regulator CsrA"/>
    <property type="match status" value="1"/>
</dbReference>
<dbReference type="PANTHER" id="PTHR34984:SF1">
    <property type="entry name" value="CARBON STORAGE REGULATOR"/>
    <property type="match status" value="1"/>
</dbReference>
<keyword evidence="2 4" id="KW-0810">Translation regulation</keyword>
<keyword evidence="1 4" id="KW-0963">Cytoplasm</keyword>
<reference evidence="5 6" key="1">
    <citation type="journal article" date="2023" name="Genome Announc.">
        <title>Pan-Genome Analyses of the Genus Cohnella and Proposal of the Novel Species Cohnella silvisoli sp. nov., Isolated from Forest Soil.</title>
        <authorList>
            <person name="Wang C."/>
            <person name="Mao L."/>
            <person name="Bao G."/>
            <person name="Zhu H."/>
        </authorList>
    </citation>
    <scope>NUCLEOTIDE SEQUENCE [LARGE SCALE GENOMIC DNA]</scope>
    <source>
        <strain evidence="5 6">NL03-T5-1</strain>
    </source>
</reference>
<keyword evidence="3 4" id="KW-0694">RNA-binding</keyword>
<dbReference type="InterPro" id="IPR003751">
    <property type="entry name" value="CsrA"/>
</dbReference>